<keyword evidence="1" id="KW-0732">Signal</keyword>
<proteinExistence type="predicted"/>
<sequence length="134" mass="14182">MTPNTRISILFALFALMALLLFAEPAEATTVTNTTTNGTAIASPSPSPSSQDSAANTLTSTAAMFGALLAHHRRASSYPPNGRTVTGSRPFLINHALFIRMSASRHIAAYPSFCDNCFDSPKDYSSISSSSSSF</sequence>
<protein>
    <submittedName>
        <fullName evidence="2">Uncharacterized protein</fullName>
    </submittedName>
</protein>
<dbReference type="AlphaFoldDB" id="A0A4S2MSQ6"/>
<name>A0A4S2MSQ6_9PEZI</name>
<feature type="signal peptide" evidence="1">
    <location>
        <begin position="1"/>
        <end position="28"/>
    </location>
</feature>
<evidence type="ECO:0000313" key="2">
    <source>
        <dbReference type="EMBL" id="TGZ79298.1"/>
    </source>
</evidence>
<dbReference type="EMBL" id="ML220132">
    <property type="protein sequence ID" value="TGZ79298.1"/>
    <property type="molecule type" value="Genomic_DNA"/>
</dbReference>
<dbReference type="InParanoid" id="A0A4S2MSQ6"/>
<organism evidence="2 3">
    <name type="scientific">Ascodesmis nigricans</name>
    <dbReference type="NCBI Taxonomy" id="341454"/>
    <lineage>
        <taxon>Eukaryota</taxon>
        <taxon>Fungi</taxon>
        <taxon>Dikarya</taxon>
        <taxon>Ascomycota</taxon>
        <taxon>Pezizomycotina</taxon>
        <taxon>Pezizomycetes</taxon>
        <taxon>Pezizales</taxon>
        <taxon>Ascodesmidaceae</taxon>
        <taxon>Ascodesmis</taxon>
    </lineage>
</organism>
<evidence type="ECO:0000256" key="1">
    <source>
        <dbReference type="SAM" id="SignalP"/>
    </source>
</evidence>
<keyword evidence="3" id="KW-1185">Reference proteome</keyword>
<accession>A0A4S2MSQ6</accession>
<evidence type="ECO:0000313" key="3">
    <source>
        <dbReference type="Proteomes" id="UP000298138"/>
    </source>
</evidence>
<feature type="chain" id="PRO_5020791123" evidence="1">
    <location>
        <begin position="29"/>
        <end position="134"/>
    </location>
</feature>
<dbReference type="Proteomes" id="UP000298138">
    <property type="component" value="Unassembled WGS sequence"/>
</dbReference>
<gene>
    <name evidence="2" type="ORF">EX30DRAFT_365285</name>
</gene>
<reference evidence="2 3" key="1">
    <citation type="submission" date="2019-04" db="EMBL/GenBank/DDBJ databases">
        <title>Comparative genomics and transcriptomics to analyze fruiting body development in filamentous ascomycetes.</title>
        <authorList>
            <consortium name="DOE Joint Genome Institute"/>
            <person name="Lutkenhaus R."/>
            <person name="Traeger S."/>
            <person name="Breuer J."/>
            <person name="Kuo A."/>
            <person name="Lipzen A."/>
            <person name="Pangilinan J."/>
            <person name="Dilworth D."/>
            <person name="Sandor L."/>
            <person name="Poggeler S."/>
            <person name="Barry K."/>
            <person name="Grigoriev I.V."/>
            <person name="Nowrousian M."/>
        </authorList>
    </citation>
    <scope>NUCLEOTIDE SEQUENCE [LARGE SCALE GENOMIC DNA]</scope>
    <source>
        <strain evidence="2 3">CBS 389.68</strain>
    </source>
</reference>